<dbReference type="STRING" id="335541.Swol_2178"/>
<dbReference type="GO" id="GO:0006799">
    <property type="term" value="P:polyphosphate biosynthetic process"/>
    <property type="evidence" value="ECO:0007669"/>
    <property type="project" value="UniProtKB-ARBA"/>
</dbReference>
<accession>Q0AUY5</accession>
<dbReference type="CDD" id="cd07750">
    <property type="entry name" value="PolyPPase_VTC_like"/>
    <property type="match status" value="1"/>
</dbReference>
<keyword evidence="3" id="KW-1185">Reference proteome</keyword>
<evidence type="ECO:0000313" key="3">
    <source>
        <dbReference type="Proteomes" id="UP000001968"/>
    </source>
</evidence>
<reference evidence="3" key="1">
    <citation type="journal article" date="2010" name="Environ. Microbiol.">
        <title>The genome of Syntrophomonas wolfei: new insights into syntrophic metabolism and biohydrogen production.</title>
        <authorList>
            <person name="Sieber J.R."/>
            <person name="Sims D.R."/>
            <person name="Han C."/>
            <person name="Kim E."/>
            <person name="Lykidis A."/>
            <person name="Lapidus A.L."/>
            <person name="McDonnald E."/>
            <person name="Rohlin L."/>
            <person name="Culley D.E."/>
            <person name="Gunsalus R."/>
            <person name="McInerney M.J."/>
        </authorList>
    </citation>
    <scope>NUCLEOTIDE SEQUENCE [LARGE SCALE GENOMIC DNA]</scope>
    <source>
        <strain evidence="3">DSM 2245B / Goettingen</strain>
    </source>
</reference>
<organism evidence="2 3">
    <name type="scientific">Syntrophomonas wolfei subsp. wolfei (strain DSM 2245B / Goettingen)</name>
    <dbReference type="NCBI Taxonomy" id="335541"/>
    <lineage>
        <taxon>Bacteria</taxon>
        <taxon>Bacillati</taxon>
        <taxon>Bacillota</taxon>
        <taxon>Clostridia</taxon>
        <taxon>Eubacteriales</taxon>
        <taxon>Syntrophomonadaceae</taxon>
        <taxon>Syntrophomonas</taxon>
    </lineage>
</organism>
<proteinExistence type="predicted"/>
<dbReference type="eggNOG" id="COG5036">
    <property type="taxonomic scope" value="Bacteria"/>
</dbReference>
<dbReference type="EMBL" id="CP000448">
    <property type="protein sequence ID" value="ABI69469.1"/>
    <property type="molecule type" value="Genomic_DNA"/>
</dbReference>
<dbReference type="InterPro" id="IPR042267">
    <property type="entry name" value="VTC_sf"/>
</dbReference>
<evidence type="ECO:0000259" key="1">
    <source>
        <dbReference type="Pfam" id="PF09359"/>
    </source>
</evidence>
<dbReference type="Proteomes" id="UP000001968">
    <property type="component" value="Chromosome"/>
</dbReference>
<name>Q0AUY5_SYNWW</name>
<dbReference type="RefSeq" id="WP_011641560.1">
    <property type="nucleotide sequence ID" value="NC_008346.1"/>
</dbReference>
<dbReference type="Pfam" id="PF09359">
    <property type="entry name" value="VTC"/>
    <property type="match status" value="1"/>
</dbReference>
<dbReference type="HOGENOM" id="CLU_098613_0_0_9"/>
<feature type="domain" description="VTC" evidence="1">
    <location>
        <begin position="7"/>
        <end position="226"/>
    </location>
</feature>
<sequence length="228" mass="26923">MEQPKLRHEIKHYINTSDYITLRNRLKHIARRDSYAGSDGSYRVRSLYFDSPDNRALMDKINGISRREKFRLRFYNNDPSFIRLEKKSKINSLCWKEKAPLSREECEKLLGNDINWLLSCHNALLQEFYIRIKQQLLRPKTIVDYRREAYIYEPGNVRITLDSQLQSTLFPRDFLNPELATIAMAPAAMLILEVKYDEFLPELLRDIIQTNQRRSSSISKYAACRALG</sequence>
<dbReference type="Gene3D" id="3.20.100.30">
    <property type="entry name" value="VTC, catalytic tunnel domain"/>
    <property type="match status" value="1"/>
</dbReference>
<protein>
    <recommendedName>
        <fullName evidence="1">VTC domain-containing protein</fullName>
    </recommendedName>
</protein>
<dbReference type="KEGG" id="swo:Swol_2178"/>
<dbReference type="OrthoDB" id="9784042at2"/>
<dbReference type="InterPro" id="IPR018966">
    <property type="entry name" value="VTC_domain"/>
</dbReference>
<gene>
    <name evidence="2" type="ordered locus">Swol_2178</name>
</gene>
<evidence type="ECO:0000313" key="2">
    <source>
        <dbReference type="EMBL" id="ABI69469.1"/>
    </source>
</evidence>
<dbReference type="AlphaFoldDB" id="Q0AUY5"/>